<feature type="transmembrane region" description="Helical" evidence="1">
    <location>
        <begin position="39"/>
        <end position="57"/>
    </location>
</feature>
<keyword evidence="1" id="KW-0472">Membrane</keyword>
<sequence precursor="true">MKRINIDINLVITIANVGISLLLLLFIIIGLFSFSSLSWGINVLIIIVLLFPLAFFCHRIAPRFVCQIIYLIESISKTLDSKGNADNDIKIDPIEKDPRYKDIIEKAGLEAEKVLSDQGIIKTMGYCHRYWRLKKQILKRVYNVDWKTPAELNPNRKFD</sequence>
<dbReference type="RefSeq" id="WP_050753874.1">
    <property type="nucleotide sequence ID" value="NZ_JQKC01000092.1"/>
</dbReference>
<dbReference type="eggNOG" id="ENOG5033JE0">
    <property type="taxonomic scope" value="Bacteria"/>
</dbReference>
<keyword evidence="1" id="KW-0812">Transmembrane</keyword>
<name>A0A0L6JXC1_9FIRM</name>
<organism evidence="2 3">
    <name type="scientific">Pseudobacteroides cellulosolvens ATCC 35603 = DSM 2933</name>
    <dbReference type="NCBI Taxonomy" id="398512"/>
    <lineage>
        <taxon>Bacteria</taxon>
        <taxon>Bacillati</taxon>
        <taxon>Bacillota</taxon>
        <taxon>Clostridia</taxon>
        <taxon>Eubacteriales</taxon>
        <taxon>Oscillospiraceae</taxon>
        <taxon>Pseudobacteroides</taxon>
    </lineage>
</organism>
<dbReference type="EMBL" id="LGTC01000001">
    <property type="protein sequence ID" value="KNY30092.1"/>
    <property type="molecule type" value="Genomic_DNA"/>
</dbReference>
<evidence type="ECO:0000313" key="3">
    <source>
        <dbReference type="Proteomes" id="UP000036923"/>
    </source>
</evidence>
<dbReference type="AlphaFoldDB" id="A0A0L6JXC1"/>
<reference evidence="3" key="1">
    <citation type="submission" date="2015-07" db="EMBL/GenBank/DDBJ databases">
        <title>Near-Complete Genome Sequence of the Cellulolytic Bacterium Bacteroides (Pseudobacteroides) cellulosolvens ATCC 35603.</title>
        <authorList>
            <person name="Dassa B."/>
            <person name="Utturkar S.M."/>
            <person name="Klingeman D.M."/>
            <person name="Hurt R.A."/>
            <person name="Keller M."/>
            <person name="Xu J."/>
            <person name="Reddy Y.H.K."/>
            <person name="Borovok I."/>
            <person name="Grinberg I.R."/>
            <person name="Lamed R."/>
            <person name="Zhivin O."/>
            <person name="Bayer E.A."/>
            <person name="Brown S.D."/>
        </authorList>
    </citation>
    <scope>NUCLEOTIDE SEQUENCE [LARGE SCALE GENOMIC DNA]</scope>
    <source>
        <strain evidence="3">DSM 2933</strain>
    </source>
</reference>
<evidence type="ECO:0000256" key="1">
    <source>
        <dbReference type="SAM" id="Phobius"/>
    </source>
</evidence>
<dbReference type="OrthoDB" id="1825465at2"/>
<comment type="caution">
    <text evidence="2">The sequence shown here is derived from an EMBL/GenBank/DDBJ whole genome shotgun (WGS) entry which is preliminary data.</text>
</comment>
<evidence type="ECO:0000313" key="2">
    <source>
        <dbReference type="EMBL" id="KNY30092.1"/>
    </source>
</evidence>
<dbReference type="STRING" id="398512.Bccel_5369"/>
<proteinExistence type="predicted"/>
<accession>A0A0L6JXC1</accession>
<gene>
    <name evidence="2" type="ORF">Bccel_5369</name>
</gene>
<dbReference type="Proteomes" id="UP000036923">
    <property type="component" value="Unassembled WGS sequence"/>
</dbReference>
<keyword evidence="1" id="KW-1133">Transmembrane helix</keyword>
<protein>
    <submittedName>
        <fullName evidence="2">Uncharacterized protein</fullName>
    </submittedName>
</protein>
<keyword evidence="3" id="KW-1185">Reference proteome</keyword>
<feature type="transmembrane region" description="Helical" evidence="1">
    <location>
        <begin position="12"/>
        <end position="33"/>
    </location>
</feature>